<dbReference type="GO" id="GO:0030395">
    <property type="term" value="F:lactose binding"/>
    <property type="evidence" value="ECO:0007669"/>
    <property type="project" value="TreeGrafter"/>
</dbReference>
<evidence type="ECO:0000256" key="4">
    <source>
        <dbReference type="ARBA" id="ARBA00022519"/>
    </source>
</evidence>
<keyword evidence="6 8" id="KW-1133">Transmembrane helix</keyword>
<evidence type="ECO:0000256" key="3">
    <source>
        <dbReference type="ARBA" id="ARBA00022475"/>
    </source>
</evidence>
<feature type="transmembrane region" description="Helical" evidence="8">
    <location>
        <begin position="263"/>
        <end position="283"/>
    </location>
</feature>
<evidence type="ECO:0000256" key="7">
    <source>
        <dbReference type="ARBA" id="ARBA00023136"/>
    </source>
</evidence>
<feature type="transmembrane region" description="Helical" evidence="8">
    <location>
        <begin position="12"/>
        <end position="30"/>
    </location>
</feature>
<gene>
    <name evidence="10" type="ORF">GQF01_08175</name>
</gene>
<feature type="transmembrane region" description="Helical" evidence="8">
    <location>
        <begin position="160"/>
        <end position="179"/>
    </location>
</feature>
<keyword evidence="3" id="KW-1003">Cell membrane</keyword>
<feature type="transmembrane region" description="Helical" evidence="8">
    <location>
        <begin position="42"/>
        <end position="59"/>
    </location>
</feature>
<evidence type="ECO:0000256" key="2">
    <source>
        <dbReference type="ARBA" id="ARBA00022448"/>
    </source>
</evidence>
<feature type="transmembrane region" description="Helical" evidence="8">
    <location>
        <begin position="236"/>
        <end position="256"/>
    </location>
</feature>
<evidence type="ECO:0000256" key="6">
    <source>
        <dbReference type="ARBA" id="ARBA00022989"/>
    </source>
</evidence>
<dbReference type="InterPro" id="IPR024989">
    <property type="entry name" value="MFS_assoc_dom"/>
</dbReference>
<feature type="transmembrane region" description="Helical" evidence="8">
    <location>
        <begin position="289"/>
        <end position="312"/>
    </location>
</feature>
<feature type="transmembrane region" description="Helical" evidence="8">
    <location>
        <begin position="324"/>
        <end position="343"/>
    </location>
</feature>
<organism evidence="10 11">
    <name type="scientific">Paenibacillus silvestris</name>
    <dbReference type="NCBI Taxonomy" id="2606219"/>
    <lineage>
        <taxon>Bacteria</taxon>
        <taxon>Bacillati</taxon>
        <taxon>Bacillota</taxon>
        <taxon>Bacilli</taxon>
        <taxon>Bacillales</taxon>
        <taxon>Paenibacillaceae</taxon>
        <taxon>Paenibacillus</taxon>
    </lineage>
</organism>
<keyword evidence="4" id="KW-0997">Cell inner membrane</keyword>
<dbReference type="InterPro" id="IPR036259">
    <property type="entry name" value="MFS_trans_sf"/>
</dbReference>
<comment type="caution">
    <text evidence="10">The sequence shown here is derived from an EMBL/GenBank/DDBJ whole genome shotgun (WGS) entry which is preliminary data.</text>
</comment>
<evidence type="ECO:0000259" key="9">
    <source>
        <dbReference type="PROSITE" id="PS50850"/>
    </source>
</evidence>
<feature type="transmembrane region" description="Helical" evidence="8">
    <location>
        <begin position="133"/>
        <end position="154"/>
    </location>
</feature>
<sequence>MMSSSNLLRSFNFLYFALLAMFVSFLPVYLDAQGLPATKIGLIIGTGGIITIFSQPLWGMISDRTRTIKKVMLLLLVCSSLVGYLLYTSNSFIVLLLFTMFLYFFLMPLDPLTESLNFQTAEANGVSYGSIRTFGAIGYAVMSLAVGYAIQYLGLNSLGYLFGGIGIISLIICLALPDAPVTGKPITLKSLRNFLGNKETIWFMVLIFIVAVPQRINDTFLGVYIRKLGGSPDLIGQAWFLAAGSEILVFALSFWWLRKGKELAIIAFSAFFYFLRFLLSSWITEPHALVYLQLLQTFTFPIFYSAAIQYLYRIVPEEWRATGQTVLALLFFGVSGIVASYLGGWFYESFGGQSLYLWISIMSFIGLLFSLVLSTIYGKTKMAA</sequence>
<reference evidence="10 11" key="1">
    <citation type="submission" date="2019-12" db="EMBL/GenBank/DDBJ databases">
        <title>Paenibacillus sp. nov. sp. isolated from soil.</title>
        <authorList>
            <person name="Kim J."/>
            <person name="Jeong S.E."/>
            <person name="Jung H.S."/>
            <person name="Jeon C.O."/>
        </authorList>
    </citation>
    <scope>NUCLEOTIDE SEQUENCE [LARGE SCALE GENOMIC DNA]</scope>
    <source>
        <strain evidence="10 11">5J-6</strain>
    </source>
</reference>
<evidence type="ECO:0000313" key="10">
    <source>
        <dbReference type="EMBL" id="MZQ82114.1"/>
    </source>
</evidence>
<evidence type="ECO:0000256" key="8">
    <source>
        <dbReference type="SAM" id="Phobius"/>
    </source>
</evidence>
<proteinExistence type="predicted"/>
<keyword evidence="11" id="KW-1185">Reference proteome</keyword>
<evidence type="ECO:0000256" key="1">
    <source>
        <dbReference type="ARBA" id="ARBA00004429"/>
    </source>
</evidence>
<feature type="transmembrane region" description="Helical" evidence="8">
    <location>
        <begin position="355"/>
        <end position="378"/>
    </location>
</feature>
<dbReference type="Proteomes" id="UP000481087">
    <property type="component" value="Unassembled WGS sequence"/>
</dbReference>
<dbReference type="AlphaFoldDB" id="A0A6L8UW72"/>
<keyword evidence="5 8" id="KW-0812">Transmembrane</keyword>
<dbReference type="Pfam" id="PF12832">
    <property type="entry name" value="MFS_1_like"/>
    <property type="match status" value="1"/>
</dbReference>
<dbReference type="InterPro" id="IPR020846">
    <property type="entry name" value="MFS_dom"/>
</dbReference>
<keyword evidence="7 8" id="KW-0472">Membrane</keyword>
<dbReference type="PANTHER" id="PTHR23522">
    <property type="entry name" value="BLL5896 PROTEIN"/>
    <property type="match status" value="1"/>
</dbReference>
<dbReference type="PANTHER" id="PTHR23522:SF10">
    <property type="entry name" value="3-PHENYLPROPIONIC ACID TRANSPORTER-RELATED"/>
    <property type="match status" value="1"/>
</dbReference>
<feature type="transmembrane region" description="Helical" evidence="8">
    <location>
        <begin position="93"/>
        <end position="112"/>
    </location>
</feature>
<feature type="domain" description="Major facilitator superfamily (MFS) profile" evidence="9">
    <location>
        <begin position="1"/>
        <end position="181"/>
    </location>
</feature>
<comment type="subcellular location">
    <subcellularLocation>
        <location evidence="1">Cell inner membrane</location>
        <topology evidence="1">Multi-pass membrane protein</topology>
    </subcellularLocation>
</comment>
<evidence type="ECO:0000313" key="11">
    <source>
        <dbReference type="Proteomes" id="UP000481087"/>
    </source>
</evidence>
<keyword evidence="2" id="KW-0813">Transport</keyword>
<dbReference type="PROSITE" id="PS50850">
    <property type="entry name" value="MFS"/>
    <property type="match status" value="1"/>
</dbReference>
<name>A0A6L8UW72_9BACL</name>
<dbReference type="GO" id="GO:0015528">
    <property type="term" value="F:lactose:proton symporter activity"/>
    <property type="evidence" value="ECO:0007669"/>
    <property type="project" value="TreeGrafter"/>
</dbReference>
<dbReference type="EMBL" id="WTUZ01000010">
    <property type="protein sequence ID" value="MZQ82114.1"/>
    <property type="molecule type" value="Genomic_DNA"/>
</dbReference>
<accession>A0A6L8UW72</accession>
<dbReference type="GO" id="GO:0005886">
    <property type="term" value="C:plasma membrane"/>
    <property type="evidence" value="ECO:0007669"/>
    <property type="project" value="UniProtKB-SubCell"/>
</dbReference>
<protein>
    <submittedName>
        <fullName evidence="10">MFS transporter</fullName>
    </submittedName>
</protein>
<evidence type="ECO:0000256" key="5">
    <source>
        <dbReference type="ARBA" id="ARBA00022692"/>
    </source>
</evidence>
<dbReference type="Gene3D" id="1.20.1250.20">
    <property type="entry name" value="MFS general substrate transporter like domains"/>
    <property type="match status" value="2"/>
</dbReference>
<dbReference type="SUPFAM" id="SSF103473">
    <property type="entry name" value="MFS general substrate transporter"/>
    <property type="match status" value="1"/>
</dbReference>